<protein>
    <submittedName>
        <fullName evidence="2">Uncharacterized protein</fullName>
    </submittedName>
</protein>
<proteinExistence type="predicted"/>
<evidence type="ECO:0000313" key="2">
    <source>
        <dbReference type="EMBL" id="PAN37107.1"/>
    </source>
</evidence>
<organism evidence="2">
    <name type="scientific">Panicum hallii</name>
    <dbReference type="NCBI Taxonomy" id="206008"/>
    <lineage>
        <taxon>Eukaryota</taxon>
        <taxon>Viridiplantae</taxon>
        <taxon>Streptophyta</taxon>
        <taxon>Embryophyta</taxon>
        <taxon>Tracheophyta</taxon>
        <taxon>Spermatophyta</taxon>
        <taxon>Magnoliopsida</taxon>
        <taxon>Liliopsida</taxon>
        <taxon>Poales</taxon>
        <taxon>Poaceae</taxon>
        <taxon>PACMAD clade</taxon>
        <taxon>Panicoideae</taxon>
        <taxon>Panicodae</taxon>
        <taxon>Paniceae</taxon>
        <taxon>Panicinae</taxon>
        <taxon>Panicum</taxon>
        <taxon>Panicum sect. Panicum</taxon>
    </lineage>
</organism>
<dbReference type="Gramene" id="PAN37107">
    <property type="protein sequence ID" value="PAN37107"/>
    <property type="gene ID" value="PAHAL_7G062700"/>
</dbReference>
<dbReference type="AlphaFoldDB" id="A0A2S3I609"/>
<sequence length="259" mass="28378">MLSSPAHRDYPPHYAAPRHSDSYVASSAPPSAATLGLCLLRRFSPSRRPPPLQLLRRRAAGARAAHALGTPSAAASMHTLCPKQRADLSTATPQVHVAILTEPRRPPCRRHQVQSSTRRSVHHLHACCVRNDACTSSLRRLGLTSSCPTERPPPRSRPYHVRITPRARRRELTCPLLPCQFTDDSGSERSLSLIPEHGRLRPHPASPLRVATAGLAGTGARGRLRPPLRGAGASPDCSPSIQKLFIAQHWQLMQPVHHM</sequence>
<name>A0A2S3I609_9POAL</name>
<gene>
    <name evidence="2" type="ORF">PAHAL_7G062700</name>
</gene>
<dbReference type="Proteomes" id="UP000243499">
    <property type="component" value="Chromosome 7"/>
</dbReference>
<reference evidence="2" key="1">
    <citation type="submission" date="2018-04" db="EMBL/GenBank/DDBJ databases">
        <title>WGS assembly of Panicum hallii.</title>
        <authorList>
            <person name="Lovell J."/>
            <person name="Jenkins J."/>
            <person name="Lowry D."/>
            <person name="Mamidi S."/>
            <person name="Sreedasyam A."/>
            <person name="Weng X."/>
            <person name="Barry K."/>
            <person name="Bonette J."/>
            <person name="Campitelli B."/>
            <person name="Daum C."/>
            <person name="Gordon S."/>
            <person name="Gould B."/>
            <person name="Lipzen A."/>
            <person name="Macqueen A."/>
            <person name="Palacio-Mejia J."/>
            <person name="Plott C."/>
            <person name="Shakirov E."/>
            <person name="Shu S."/>
            <person name="Yoshinaga Y."/>
            <person name="Zane M."/>
            <person name="Rokhsar D."/>
            <person name="Grimwood J."/>
            <person name="Schmutz J."/>
            <person name="Juenger T."/>
        </authorList>
    </citation>
    <scope>NUCLEOTIDE SEQUENCE [LARGE SCALE GENOMIC DNA]</scope>
    <source>
        <strain evidence="2">FIL2</strain>
    </source>
</reference>
<accession>A0A2S3I609</accession>
<evidence type="ECO:0000256" key="1">
    <source>
        <dbReference type="SAM" id="MobiDB-lite"/>
    </source>
</evidence>
<feature type="region of interest" description="Disordered" evidence="1">
    <location>
        <begin position="1"/>
        <end position="27"/>
    </location>
</feature>
<feature type="compositionally biased region" description="Basic and acidic residues" evidence="1">
    <location>
        <begin position="1"/>
        <end position="11"/>
    </location>
</feature>
<dbReference type="EMBL" id="CM008052">
    <property type="protein sequence ID" value="PAN37107.1"/>
    <property type="molecule type" value="Genomic_DNA"/>
</dbReference>